<proteinExistence type="predicted"/>
<keyword evidence="1" id="KW-0812">Transmembrane</keyword>
<organism evidence="2 3">
    <name type="scientific">Nocardioides taihuensis</name>
    <dbReference type="NCBI Taxonomy" id="1835606"/>
    <lineage>
        <taxon>Bacteria</taxon>
        <taxon>Bacillati</taxon>
        <taxon>Actinomycetota</taxon>
        <taxon>Actinomycetes</taxon>
        <taxon>Propionibacteriales</taxon>
        <taxon>Nocardioidaceae</taxon>
        <taxon>Nocardioides</taxon>
    </lineage>
</organism>
<feature type="transmembrane region" description="Helical" evidence="1">
    <location>
        <begin position="90"/>
        <end position="109"/>
    </location>
</feature>
<dbReference type="RefSeq" id="WP_378592673.1">
    <property type="nucleotide sequence ID" value="NZ_JBHSKD010000027.1"/>
</dbReference>
<evidence type="ECO:0000313" key="2">
    <source>
        <dbReference type="EMBL" id="MFC5178903.1"/>
    </source>
</evidence>
<keyword evidence="1" id="KW-0472">Membrane</keyword>
<evidence type="ECO:0000256" key="1">
    <source>
        <dbReference type="SAM" id="Phobius"/>
    </source>
</evidence>
<gene>
    <name evidence="2" type="ORF">ACFPGP_19635</name>
</gene>
<reference evidence="3" key="1">
    <citation type="journal article" date="2019" name="Int. J. Syst. Evol. Microbiol.">
        <title>The Global Catalogue of Microorganisms (GCM) 10K type strain sequencing project: providing services to taxonomists for standard genome sequencing and annotation.</title>
        <authorList>
            <consortium name="The Broad Institute Genomics Platform"/>
            <consortium name="The Broad Institute Genome Sequencing Center for Infectious Disease"/>
            <person name="Wu L."/>
            <person name="Ma J."/>
        </authorList>
    </citation>
    <scope>NUCLEOTIDE SEQUENCE [LARGE SCALE GENOMIC DNA]</scope>
    <source>
        <strain evidence="3">DFY41</strain>
    </source>
</reference>
<keyword evidence="1" id="KW-1133">Transmembrane helix</keyword>
<protein>
    <submittedName>
        <fullName evidence="2">Uncharacterized protein</fullName>
    </submittedName>
</protein>
<accession>A0ABW0BNY9</accession>
<feature type="transmembrane region" description="Helical" evidence="1">
    <location>
        <begin position="66"/>
        <end position="84"/>
    </location>
</feature>
<keyword evidence="3" id="KW-1185">Reference proteome</keyword>
<dbReference type="EMBL" id="JBHSKD010000027">
    <property type="protein sequence ID" value="MFC5178903.1"/>
    <property type="molecule type" value="Genomic_DNA"/>
</dbReference>
<dbReference type="Proteomes" id="UP001596087">
    <property type="component" value="Unassembled WGS sequence"/>
</dbReference>
<evidence type="ECO:0000313" key="3">
    <source>
        <dbReference type="Proteomes" id="UP001596087"/>
    </source>
</evidence>
<comment type="caution">
    <text evidence="2">The sequence shown here is derived from an EMBL/GenBank/DDBJ whole genome shotgun (WGS) entry which is preliminary data.</text>
</comment>
<sequence length="112" mass="12868">MSKERARRRAEREREQAIKQAARARVDERRQRRARRRAALTGWVPRPSKPASRQTGILARRNRQQVVLTLALLVGVNVLVWVFVPGWAARAMALLVSVLVAPVVHLMLFRRS</sequence>
<name>A0ABW0BNY9_9ACTN</name>